<dbReference type="EC" id="2.7.13.3" evidence="3"/>
<keyword evidence="10" id="KW-0812">Transmembrane</keyword>
<keyword evidence="4" id="KW-0597">Phosphoprotein</keyword>
<feature type="transmembrane region" description="Helical" evidence="10">
    <location>
        <begin position="156"/>
        <end position="177"/>
    </location>
</feature>
<dbReference type="PROSITE" id="PS50109">
    <property type="entry name" value="HIS_KIN"/>
    <property type="match status" value="1"/>
</dbReference>
<evidence type="ECO:0000313" key="14">
    <source>
        <dbReference type="Proteomes" id="UP000436694"/>
    </source>
</evidence>
<sequence>MSFRLKTILGIALIELTIMGILIGINQFALGGSATTQLYQRAEATARVFSNAVADAVIATDLATLDATIGTAVTSEELTYLRIRNPDGIVLSEGGAADSLAVPFQRDYSYETATSDHLIDIDLPVIVEGVTYGWIELGLSTLSVEQEIAQAFRLNVIVALIGMSLVAIFGYGLGSILTRQLHWLRQGARAVTAGDLGCQIRVSGRDELADTARCFNEMARTLAQDRAVLQDQRNELLAKKERVEVIVHCMTHIARGKDLVDVPDVARDDEIGDMARATVVFQEAMQAVEQARIEQQRLISAFGQLDEQVSIFDTNGMALFLNEAFKSFNAEILAELPDQFSLQDFLEKGHDMGAFQGIDEDRDTWVREQLQRKNGSPQELKQGGQHVLLTVQSAVDGIGVVRSAQDITQLRHSEHQLIQASKMATLGEMATGIAHELNQPLGVIRMAASNCVKRIERDKFDAEYFKTKLQRMGEQTERASQIINHMRVFGRKADGVKEPFDLRASLEEMSTLSRAQLQTLDIGLKVNIPDESAMVMGEKVIFEQVLLNLVSNARDAIEAKGEGKGVIHVDATFDTDRGHCIQVRDSGGGIPEDILDKLFEPFFTTKEPGKGTGLGLSISFGTIEEMGGQISACNDSEGACFSIELPPLTEAEAA</sequence>
<evidence type="ECO:0000313" key="13">
    <source>
        <dbReference type="EMBL" id="MQY42761.1"/>
    </source>
</evidence>
<evidence type="ECO:0000256" key="4">
    <source>
        <dbReference type="ARBA" id="ARBA00022553"/>
    </source>
</evidence>
<keyword evidence="10" id="KW-0472">Membrane</keyword>
<dbReference type="RefSeq" id="WP_153547267.1">
    <property type="nucleotide sequence ID" value="NZ_WIXK01000004.1"/>
</dbReference>
<proteinExistence type="predicted"/>
<keyword evidence="6" id="KW-0547">Nucleotide-binding</keyword>
<dbReference type="PRINTS" id="PR00344">
    <property type="entry name" value="BCTRLSENSOR"/>
</dbReference>
<dbReference type="InterPro" id="IPR005467">
    <property type="entry name" value="His_kinase_dom"/>
</dbReference>
<dbReference type="SUPFAM" id="SSF47384">
    <property type="entry name" value="Homodimeric domain of signal transducing histidine kinase"/>
    <property type="match status" value="1"/>
</dbReference>
<feature type="domain" description="HAMP" evidence="12">
    <location>
        <begin position="242"/>
        <end position="290"/>
    </location>
</feature>
<dbReference type="InterPro" id="IPR036890">
    <property type="entry name" value="HATPase_C_sf"/>
</dbReference>
<dbReference type="Pfam" id="PF00512">
    <property type="entry name" value="HisKA"/>
    <property type="match status" value="1"/>
</dbReference>
<keyword evidence="7" id="KW-0418">Kinase</keyword>
<reference evidence="13 14" key="1">
    <citation type="submission" date="2019-10" db="EMBL/GenBank/DDBJ databases">
        <title>Epibacterium sp. nov., isolated from seawater.</title>
        <authorList>
            <person name="Zhang X."/>
            <person name="Li N."/>
        </authorList>
    </citation>
    <scope>NUCLEOTIDE SEQUENCE [LARGE SCALE GENOMIC DNA]</scope>
    <source>
        <strain evidence="13 14">SM1969</strain>
    </source>
</reference>
<feature type="transmembrane region" description="Helical" evidence="10">
    <location>
        <begin position="7"/>
        <end position="29"/>
    </location>
</feature>
<keyword evidence="10" id="KW-1133">Transmembrane helix</keyword>
<evidence type="ECO:0000256" key="3">
    <source>
        <dbReference type="ARBA" id="ARBA00012438"/>
    </source>
</evidence>
<dbReference type="SMART" id="SM00388">
    <property type="entry name" value="HisKA"/>
    <property type="match status" value="1"/>
</dbReference>
<evidence type="ECO:0000256" key="8">
    <source>
        <dbReference type="ARBA" id="ARBA00022840"/>
    </source>
</evidence>
<dbReference type="SUPFAM" id="SSF55874">
    <property type="entry name" value="ATPase domain of HSP90 chaperone/DNA topoisomerase II/histidine kinase"/>
    <property type="match status" value="1"/>
</dbReference>
<dbReference type="EMBL" id="WIXK01000004">
    <property type="protein sequence ID" value="MQY42761.1"/>
    <property type="molecule type" value="Genomic_DNA"/>
</dbReference>
<keyword evidence="5" id="KW-0808">Transferase</keyword>
<dbReference type="InterPro" id="IPR004358">
    <property type="entry name" value="Sig_transdc_His_kin-like_C"/>
</dbReference>
<dbReference type="PANTHER" id="PTHR43065:SF46">
    <property type="entry name" value="C4-DICARBOXYLATE TRANSPORT SENSOR PROTEIN DCTB"/>
    <property type="match status" value="1"/>
</dbReference>
<evidence type="ECO:0000256" key="7">
    <source>
        <dbReference type="ARBA" id="ARBA00022777"/>
    </source>
</evidence>
<dbReference type="InterPro" id="IPR003661">
    <property type="entry name" value="HisK_dim/P_dom"/>
</dbReference>
<dbReference type="SMART" id="SM00304">
    <property type="entry name" value="HAMP"/>
    <property type="match status" value="2"/>
</dbReference>
<dbReference type="Pfam" id="PF00672">
    <property type="entry name" value="HAMP"/>
    <property type="match status" value="1"/>
</dbReference>
<dbReference type="InterPro" id="IPR003660">
    <property type="entry name" value="HAMP_dom"/>
</dbReference>
<protein>
    <recommendedName>
        <fullName evidence="3">histidine kinase</fullName>
        <ecNumber evidence="3">2.7.13.3</ecNumber>
    </recommendedName>
</protein>
<dbReference type="Proteomes" id="UP000436694">
    <property type="component" value="Unassembled WGS sequence"/>
</dbReference>
<dbReference type="CDD" id="cd06225">
    <property type="entry name" value="HAMP"/>
    <property type="match status" value="1"/>
</dbReference>
<keyword evidence="9" id="KW-0902">Two-component regulatory system</keyword>
<comment type="subcellular location">
    <subcellularLocation>
        <location evidence="2">Membrane</location>
    </subcellularLocation>
</comment>
<dbReference type="SMART" id="SM00387">
    <property type="entry name" value="HATPase_c"/>
    <property type="match status" value="1"/>
</dbReference>
<comment type="caution">
    <text evidence="13">The sequence shown here is derived from an EMBL/GenBank/DDBJ whole genome shotgun (WGS) entry which is preliminary data.</text>
</comment>
<accession>A0A844AXS6</accession>
<dbReference type="GO" id="GO:0000155">
    <property type="term" value="F:phosphorelay sensor kinase activity"/>
    <property type="evidence" value="ECO:0007669"/>
    <property type="project" value="InterPro"/>
</dbReference>
<evidence type="ECO:0000259" key="12">
    <source>
        <dbReference type="PROSITE" id="PS50885"/>
    </source>
</evidence>
<keyword evidence="14" id="KW-1185">Reference proteome</keyword>
<evidence type="ECO:0000256" key="10">
    <source>
        <dbReference type="SAM" id="Phobius"/>
    </source>
</evidence>
<evidence type="ECO:0000256" key="9">
    <source>
        <dbReference type="ARBA" id="ARBA00023012"/>
    </source>
</evidence>
<dbReference type="PROSITE" id="PS50885">
    <property type="entry name" value="HAMP"/>
    <property type="match status" value="2"/>
</dbReference>
<dbReference type="Gene3D" id="1.10.8.500">
    <property type="entry name" value="HAMP domain in histidine kinase"/>
    <property type="match status" value="1"/>
</dbReference>
<dbReference type="SUPFAM" id="SSF158472">
    <property type="entry name" value="HAMP domain-like"/>
    <property type="match status" value="1"/>
</dbReference>
<dbReference type="InterPro" id="IPR003594">
    <property type="entry name" value="HATPase_dom"/>
</dbReference>
<dbReference type="Pfam" id="PF02518">
    <property type="entry name" value="HATPase_c"/>
    <property type="match status" value="1"/>
</dbReference>
<organism evidence="13 14">
    <name type="scientific">Tritonibacter aquimaris</name>
    <dbReference type="NCBI Taxonomy" id="2663379"/>
    <lineage>
        <taxon>Bacteria</taxon>
        <taxon>Pseudomonadati</taxon>
        <taxon>Pseudomonadota</taxon>
        <taxon>Alphaproteobacteria</taxon>
        <taxon>Rhodobacterales</taxon>
        <taxon>Paracoccaceae</taxon>
        <taxon>Tritonibacter</taxon>
    </lineage>
</organism>
<comment type="catalytic activity">
    <reaction evidence="1">
        <text>ATP + protein L-histidine = ADP + protein N-phospho-L-histidine.</text>
        <dbReference type="EC" id="2.7.13.3"/>
    </reaction>
</comment>
<name>A0A844AXS6_9RHOB</name>
<dbReference type="Gene3D" id="6.10.340.10">
    <property type="match status" value="1"/>
</dbReference>
<evidence type="ECO:0000259" key="11">
    <source>
        <dbReference type="PROSITE" id="PS50109"/>
    </source>
</evidence>
<gene>
    <name evidence="13" type="ORF">GG681_08905</name>
</gene>
<dbReference type="PANTHER" id="PTHR43065">
    <property type="entry name" value="SENSOR HISTIDINE KINASE"/>
    <property type="match status" value="1"/>
</dbReference>
<dbReference type="Gene3D" id="3.30.565.10">
    <property type="entry name" value="Histidine kinase-like ATPase, C-terminal domain"/>
    <property type="match status" value="1"/>
</dbReference>
<evidence type="ECO:0000256" key="6">
    <source>
        <dbReference type="ARBA" id="ARBA00022741"/>
    </source>
</evidence>
<feature type="domain" description="Histidine kinase" evidence="11">
    <location>
        <begin position="432"/>
        <end position="649"/>
    </location>
</feature>
<feature type="domain" description="HAMP" evidence="12">
    <location>
        <begin position="175"/>
        <end position="227"/>
    </location>
</feature>
<evidence type="ECO:0000256" key="2">
    <source>
        <dbReference type="ARBA" id="ARBA00004370"/>
    </source>
</evidence>
<evidence type="ECO:0000256" key="5">
    <source>
        <dbReference type="ARBA" id="ARBA00022679"/>
    </source>
</evidence>
<dbReference type="CDD" id="cd00082">
    <property type="entry name" value="HisKA"/>
    <property type="match status" value="1"/>
</dbReference>
<dbReference type="GO" id="GO:0016020">
    <property type="term" value="C:membrane"/>
    <property type="evidence" value="ECO:0007669"/>
    <property type="project" value="UniProtKB-SubCell"/>
</dbReference>
<dbReference type="AlphaFoldDB" id="A0A844AXS6"/>
<dbReference type="GO" id="GO:0005524">
    <property type="term" value="F:ATP binding"/>
    <property type="evidence" value="ECO:0007669"/>
    <property type="project" value="UniProtKB-KW"/>
</dbReference>
<keyword evidence="8" id="KW-0067">ATP-binding</keyword>
<dbReference type="Gene3D" id="1.10.287.130">
    <property type="match status" value="1"/>
</dbReference>
<dbReference type="InterPro" id="IPR036097">
    <property type="entry name" value="HisK_dim/P_sf"/>
</dbReference>
<evidence type="ECO:0000256" key="1">
    <source>
        <dbReference type="ARBA" id="ARBA00000085"/>
    </source>
</evidence>